<evidence type="ECO:0000313" key="1">
    <source>
        <dbReference type="EMBL" id="MBC2177094.1"/>
    </source>
</evidence>
<sequence length="486" mass="57270">MIYSDYLKNPSFMWLYSILKAGKAMAFEEVPDEKRELFSDIIQDLLVKCSDEWIQTKGPNNQYQEDMGESKEKWKRCSLCNEPNKYIFYIENTLNKCKLNVGSECITEFGSIAGSAKKSKSYMQRNSQRSRRLQALLEAIPKVRSTVENWHHFIENLLILLSEQETMHYEELGVEANKSFEKILNKGLNENDVNHLKKIISSGKLEQRKILNRIELLKKQDFILTKQQADWIRSHQPENFQTVLDCIKYSQDSQITLSCAHLISEKSFLEFFARKYNSVRAEKNVTFMQLYNDWQRNIVQSKDVPFETELPEIKQVNSGSYQFEFASLQNIHFTLSCSKFISKLGFLVFPNKKENLDPSDILQIVAESSLASYDSYDAFFYQIESIMDRFEKGNRFNLYRLNMERNYVDFRVFNSAKTDAEGNITYIYSYNRYKLIESYEKIRGILLKKNAPLLLDFLEKDATKTFTEYKYKIETEEELELSKMNK</sequence>
<comment type="caution">
    <text evidence="1">The sequence shown here is derived from an EMBL/GenBank/DDBJ whole genome shotgun (WGS) entry which is preliminary data.</text>
</comment>
<dbReference type="AlphaFoldDB" id="A0A7X0Z840"/>
<reference evidence="1 2" key="1">
    <citation type="submission" date="2020-03" db="EMBL/GenBank/DDBJ databases">
        <title>Soil Listeria distribution.</title>
        <authorList>
            <person name="Liao J."/>
            <person name="Wiedmann M."/>
        </authorList>
    </citation>
    <scope>NUCLEOTIDE SEQUENCE [LARGE SCALE GENOMIC DNA]</scope>
    <source>
        <strain evidence="1 2">FSL L7-0259</strain>
    </source>
</reference>
<gene>
    <name evidence="1" type="ORF">HCB27_10730</name>
</gene>
<name>A0A7X0Z840_9LIST</name>
<organism evidence="1 2">
    <name type="scientific">Listeria booriae</name>
    <dbReference type="NCBI Taxonomy" id="1552123"/>
    <lineage>
        <taxon>Bacteria</taxon>
        <taxon>Bacillati</taxon>
        <taxon>Bacillota</taxon>
        <taxon>Bacilli</taxon>
        <taxon>Bacillales</taxon>
        <taxon>Listeriaceae</taxon>
        <taxon>Listeria</taxon>
    </lineage>
</organism>
<proteinExistence type="predicted"/>
<dbReference type="Proteomes" id="UP000541735">
    <property type="component" value="Unassembled WGS sequence"/>
</dbReference>
<protein>
    <submittedName>
        <fullName evidence="1">Uncharacterized protein</fullName>
    </submittedName>
</protein>
<dbReference type="EMBL" id="JAARYD010000005">
    <property type="protein sequence ID" value="MBC2177094.1"/>
    <property type="molecule type" value="Genomic_DNA"/>
</dbReference>
<dbReference type="RefSeq" id="WP_185549065.1">
    <property type="nucleotide sequence ID" value="NZ_JAARYD010000005.1"/>
</dbReference>
<accession>A0A7X0Z840</accession>
<evidence type="ECO:0000313" key="2">
    <source>
        <dbReference type="Proteomes" id="UP000541735"/>
    </source>
</evidence>